<dbReference type="GO" id="GO:0016757">
    <property type="term" value="F:glycosyltransferase activity"/>
    <property type="evidence" value="ECO:0007669"/>
    <property type="project" value="InterPro"/>
</dbReference>
<evidence type="ECO:0000256" key="1">
    <source>
        <dbReference type="ARBA" id="ARBA00022679"/>
    </source>
</evidence>
<dbReference type="CDD" id="cd03801">
    <property type="entry name" value="GT4_PimA-like"/>
    <property type="match status" value="1"/>
</dbReference>
<protein>
    <submittedName>
        <fullName evidence="4">Glycosyltransferase</fullName>
    </submittedName>
</protein>
<dbReference type="Pfam" id="PF00534">
    <property type="entry name" value="Glycos_transf_1"/>
    <property type="match status" value="1"/>
</dbReference>
<organism evidence="4 5">
    <name type="scientific">Rheinheimera mesophila</name>
    <dbReference type="NCBI Taxonomy" id="1547515"/>
    <lineage>
        <taxon>Bacteria</taxon>
        <taxon>Pseudomonadati</taxon>
        <taxon>Pseudomonadota</taxon>
        <taxon>Gammaproteobacteria</taxon>
        <taxon>Chromatiales</taxon>
        <taxon>Chromatiaceae</taxon>
        <taxon>Rheinheimera</taxon>
    </lineage>
</organism>
<keyword evidence="2" id="KW-0472">Membrane</keyword>
<feature type="domain" description="Glycosyl transferase family 1" evidence="3">
    <location>
        <begin position="179"/>
        <end position="335"/>
    </location>
</feature>
<evidence type="ECO:0000313" key="5">
    <source>
        <dbReference type="Proteomes" id="UP000276260"/>
    </source>
</evidence>
<sequence>MTENGRINTLVLGLEHFIDKVGYQAAEYMKNGISVKYLVSDKSQSSMLYAEKYSADIEVLPVNKFSATVRCLSQLLKLKPKFVELYDTGNMFIIYTILCFILKIKLIVIYRGGELQRSQGRRFSLNYLKHLFATKAAFRVIAKEKNIIEEYKKNGFPSDKLRYLYNCVPFDSELGQSTKRDIDILFLNSIRKQRNVSFLVDVIDAVRKHRPGIKVVIAGFNSLDDRSLSFDLTEEEHVIQKIKDKGLLNVVETLGFVKNPVDYHIRSKLFLFPADIVFANYSLLESMACGCVPIVSNGEGAELIVTELEGSRIDLDIDLWAKVIVNYLDNGSLLEQKSAQSRHKIANEFSINAWFENMMKLRQD</sequence>
<dbReference type="OrthoDB" id="5771319at2"/>
<reference evidence="4 5" key="1">
    <citation type="submission" date="2018-11" db="EMBL/GenBank/DDBJ databases">
        <title>Draft genome analysis of Rheinheimera mesophila isolated from an industrial waste site.</title>
        <authorList>
            <person name="Yu Q."/>
            <person name="Qi Y."/>
            <person name="Zhang H."/>
            <person name="Lu Y."/>
            <person name="Pu J."/>
        </authorList>
    </citation>
    <scope>NUCLEOTIDE SEQUENCE [LARGE SCALE GENOMIC DNA]</scope>
    <source>
        <strain evidence="4 5">IITR13</strain>
    </source>
</reference>
<proteinExistence type="predicted"/>
<dbReference type="InterPro" id="IPR001296">
    <property type="entry name" value="Glyco_trans_1"/>
</dbReference>
<accession>A0A3P3QPF7</accession>
<dbReference type="GO" id="GO:0009103">
    <property type="term" value="P:lipopolysaccharide biosynthetic process"/>
    <property type="evidence" value="ECO:0007669"/>
    <property type="project" value="TreeGrafter"/>
</dbReference>
<dbReference type="RefSeq" id="WP_046520974.1">
    <property type="nucleotide sequence ID" value="NZ_LAVS01000088.1"/>
</dbReference>
<gene>
    <name evidence="4" type="ORF">EIK76_03360</name>
</gene>
<dbReference type="PANTHER" id="PTHR46401:SF2">
    <property type="entry name" value="GLYCOSYLTRANSFERASE WBBK-RELATED"/>
    <property type="match status" value="1"/>
</dbReference>
<keyword evidence="5" id="KW-1185">Reference proteome</keyword>
<dbReference type="PANTHER" id="PTHR46401">
    <property type="entry name" value="GLYCOSYLTRANSFERASE WBBK-RELATED"/>
    <property type="match status" value="1"/>
</dbReference>
<name>A0A3P3QPF7_9GAMM</name>
<dbReference type="Gene3D" id="3.40.50.2000">
    <property type="entry name" value="Glycogen Phosphorylase B"/>
    <property type="match status" value="2"/>
</dbReference>
<keyword evidence="2" id="KW-0812">Transmembrane</keyword>
<evidence type="ECO:0000313" key="4">
    <source>
        <dbReference type="EMBL" id="RRJ23136.1"/>
    </source>
</evidence>
<dbReference type="EMBL" id="RRCF01000001">
    <property type="protein sequence ID" value="RRJ23136.1"/>
    <property type="molecule type" value="Genomic_DNA"/>
</dbReference>
<evidence type="ECO:0000256" key="2">
    <source>
        <dbReference type="SAM" id="Phobius"/>
    </source>
</evidence>
<keyword evidence="2" id="KW-1133">Transmembrane helix</keyword>
<dbReference type="AlphaFoldDB" id="A0A3P3QPF7"/>
<feature type="transmembrane region" description="Helical" evidence="2">
    <location>
        <begin position="92"/>
        <end position="112"/>
    </location>
</feature>
<comment type="caution">
    <text evidence="4">The sequence shown here is derived from an EMBL/GenBank/DDBJ whole genome shotgun (WGS) entry which is preliminary data.</text>
</comment>
<dbReference type="Proteomes" id="UP000276260">
    <property type="component" value="Unassembled WGS sequence"/>
</dbReference>
<keyword evidence="1 4" id="KW-0808">Transferase</keyword>
<dbReference type="SUPFAM" id="SSF53756">
    <property type="entry name" value="UDP-Glycosyltransferase/glycogen phosphorylase"/>
    <property type="match status" value="1"/>
</dbReference>
<evidence type="ECO:0000259" key="3">
    <source>
        <dbReference type="Pfam" id="PF00534"/>
    </source>
</evidence>